<evidence type="ECO:0000313" key="1">
    <source>
        <dbReference type="EMBL" id="OAH29808.1"/>
    </source>
</evidence>
<sequence>MATATPAQPLDLDTVTTQTHDITAIQTVITDEIKGATALDIHGHPISVLDTTGDTLREAALEMQNYFNLYVQDVVRDFLIEDVTYDHNTIIVTLTGEISVNNENRCSNPQYLWSQVIIAATPRNH</sequence>
<gene>
    <name evidence="1" type="ORF">AYJ05_11660</name>
</gene>
<protein>
    <submittedName>
        <fullName evidence="1">Uncharacterized protein</fullName>
    </submittedName>
</protein>
<keyword evidence="2" id="KW-1185">Reference proteome</keyword>
<dbReference type="Proteomes" id="UP000076947">
    <property type="component" value="Unassembled WGS sequence"/>
</dbReference>
<reference evidence="2" key="1">
    <citation type="submission" date="2016-02" db="EMBL/GenBank/DDBJ databases">
        <authorList>
            <person name="Kaur G."/>
            <person name="Nair G.R."/>
            <person name="Mayilraj S."/>
        </authorList>
    </citation>
    <scope>NUCLEOTIDE SEQUENCE [LARGE SCALE GENOMIC DNA]</scope>
    <source>
        <strain evidence="2">GA-15</strain>
    </source>
</reference>
<name>A0A177ILU6_9CORY</name>
<accession>A0A177ILU6</accession>
<proteinExistence type="predicted"/>
<organism evidence="1 2">
    <name type="scientific">Corynebacterium stationis</name>
    <dbReference type="NCBI Taxonomy" id="1705"/>
    <lineage>
        <taxon>Bacteria</taxon>
        <taxon>Bacillati</taxon>
        <taxon>Actinomycetota</taxon>
        <taxon>Actinomycetes</taxon>
        <taxon>Mycobacteriales</taxon>
        <taxon>Corynebacteriaceae</taxon>
        <taxon>Corynebacterium</taxon>
    </lineage>
</organism>
<dbReference type="RefSeq" id="WP_066839377.1">
    <property type="nucleotide sequence ID" value="NZ_LSTQ01000011.1"/>
</dbReference>
<evidence type="ECO:0000313" key="2">
    <source>
        <dbReference type="Proteomes" id="UP000076947"/>
    </source>
</evidence>
<dbReference type="EMBL" id="LSTQ01000011">
    <property type="protein sequence ID" value="OAH29808.1"/>
    <property type="molecule type" value="Genomic_DNA"/>
</dbReference>
<dbReference type="AlphaFoldDB" id="A0A177ILU6"/>
<comment type="caution">
    <text evidence="1">The sequence shown here is derived from an EMBL/GenBank/DDBJ whole genome shotgun (WGS) entry which is preliminary data.</text>
</comment>